<gene>
    <name evidence="3" type="ORF">GCM10010218_05120</name>
</gene>
<dbReference type="Proteomes" id="UP000638313">
    <property type="component" value="Unassembled WGS sequence"/>
</dbReference>
<reference evidence="3" key="1">
    <citation type="journal article" date="2014" name="Int. J. Syst. Evol. Microbiol.">
        <title>Complete genome sequence of Corynebacterium casei LMG S-19264T (=DSM 44701T), isolated from a smear-ripened cheese.</title>
        <authorList>
            <consortium name="US DOE Joint Genome Institute (JGI-PGF)"/>
            <person name="Walter F."/>
            <person name="Albersmeier A."/>
            <person name="Kalinowski J."/>
            <person name="Ruckert C."/>
        </authorList>
    </citation>
    <scope>NUCLEOTIDE SEQUENCE</scope>
    <source>
        <strain evidence="3">JCM 4059</strain>
    </source>
</reference>
<dbReference type="InterPro" id="IPR023099">
    <property type="entry name" value="Glyco_hydro_46_N"/>
</dbReference>
<dbReference type="EC" id="3.2.1.132" evidence="1"/>
<dbReference type="InterPro" id="IPR023346">
    <property type="entry name" value="Lysozyme-like_dom_sf"/>
</dbReference>
<dbReference type="Gene3D" id="3.30.386.10">
    <property type="entry name" value="Chitosanase, subunit A, domain 2"/>
    <property type="match status" value="1"/>
</dbReference>
<dbReference type="PIRSF" id="PIRSF036551">
    <property type="entry name" value="Chitosanase"/>
    <property type="match status" value="1"/>
</dbReference>
<reference evidence="3" key="2">
    <citation type="submission" date="2020-09" db="EMBL/GenBank/DDBJ databases">
        <authorList>
            <person name="Sun Q."/>
            <person name="Ohkuma M."/>
        </authorList>
    </citation>
    <scope>NUCLEOTIDE SEQUENCE</scope>
    <source>
        <strain evidence="3">JCM 4059</strain>
    </source>
</reference>
<proteinExistence type="inferred from homology"/>
<comment type="similarity">
    <text evidence="1">Belongs to the glycosyl hydrolase 46 family.</text>
</comment>
<keyword evidence="1" id="KW-0326">Glycosidase</keyword>
<comment type="caution">
    <text evidence="3">The sequence shown here is derived from an EMBL/GenBank/DDBJ whole genome shotgun (WGS) entry which is preliminary data.</text>
</comment>
<dbReference type="Pfam" id="PF01374">
    <property type="entry name" value="Glyco_hydro_46"/>
    <property type="match status" value="1"/>
</dbReference>
<keyword evidence="1" id="KW-0378">Hydrolase</keyword>
<comment type="function">
    <text evidence="1">Aids in the defense against invading fungal pathogens by degrading their cell wall chitosan.</text>
</comment>
<feature type="active site" description="Proton donor" evidence="2">
    <location>
        <position position="67"/>
    </location>
</feature>
<dbReference type="AlphaFoldDB" id="A0A919AUR1"/>
<dbReference type="InterPro" id="IPR000400">
    <property type="entry name" value="Glyco_hydro_46"/>
</dbReference>
<dbReference type="GO" id="GO:0016977">
    <property type="term" value="F:chitosanase activity"/>
    <property type="evidence" value="ECO:0007669"/>
    <property type="project" value="UniProtKB-UniRule"/>
</dbReference>
<dbReference type="EMBL" id="BNBD01000001">
    <property type="protein sequence ID" value="GHF27163.1"/>
    <property type="molecule type" value="Genomic_DNA"/>
</dbReference>
<dbReference type="SUPFAM" id="SSF53955">
    <property type="entry name" value="Lysozyme-like"/>
    <property type="match status" value="1"/>
</dbReference>
<protein>
    <recommendedName>
        <fullName evidence="1">Chitosanase</fullName>
        <ecNumber evidence="1">3.2.1.132</ecNumber>
    </recommendedName>
</protein>
<dbReference type="Gene3D" id="1.20.141.10">
    <property type="entry name" value="Chitosanase, subunit A, domain 1"/>
    <property type="match status" value="1"/>
</dbReference>
<evidence type="ECO:0000313" key="4">
    <source>
        <dbReference type="Proteomes" id="UP000638313"/>
    </source>
</evidence>
<keyword evidence="1" id="KW-0964">Secreted</keyword>
<comment type="catalytic activity">
    <reaction evidence="1">
        <text>Endohydrolysis of beta-(1-&gt;4)-linkages between D-glucosamine residues in a partly acetylated chitosan.</text>
        <dbReference type="EC" id="3.2.1.132"/>
    </reaction>
</comment>
<sequence>MPPTAARRPKLPLPAAVALAVVLTLAGGGPALVAVGRAAHASQATPATGLDDPRKKDIAMRLLSSAENSSLDWRAQFAYIEDIKDSCGYTGGIIGFCSGTGDMLGVVELYTRRSPGNPLEPFLPALRKVKGSTSHAGLGPPFEEAWRRAARDPEFQQAQEDERDRLYFDPAVRIAKSDGLRALGQFAYFDAIVMHGPGVGAGSFRGLRATTLARARTPAEGGDERTYLRTFFDVRTQAMRAKHPHHDTSRVDTEQRVFLDEGNLDLEPPLRWRTHGDAYRIEE</sequence>
<dbReference type="GO" id="GO:0005576">
    <property type="term" value="C:extracellular region"/>
    <property type="evidence" value="ECO:0007669"/>
    <property type="project" value="UniProtKB-SubCell"/>
</dbReference>
<comment type="subcellular location">
    <subcellularLocation>
        <location evidence="1">Secreted</location>
    </subcellularLocation>
</comment>
<dbReference type="CDD" id="cd00978">
    <property type="entry name" value="chitosanase_GH46"/>
    <property type="match status" value="1"/>
</dbReference>
<feature type="active site" description="Nucleophile" evidence="2">
    <location>
        <position position="85"/>
    </location>
</feature>
<keyword evidence="4" id="KW-1185">Reference proteome</keyword>
<organism evidence="3 4">
    <name type="scientific">Streptomyces mashuensis</name>
    <dbReference type="NCBI Taxonomy" id="33904"/>
    <lineage>
        <taxon>Bacteria</taxon>
        <taxon>Bacillati</taxon>
        <taxon>Actinomycetota</taxon>
        <taxon>Actinomycetes</taxon>
        <taxon>Kitasatosporales</taxon>
        <taxon>Streptomycetaceae</taxon>
        <taxon>Streptomyces</taxon>
    </lineage>
</organism>
<name>A0A919AUR1_9ACTN</name>
<evidence type="ECO:0000256" key="1">
    <source>
        <dbReference type="PIRNR" id="PIRNR036551"/>
    </source>
</evidence>
<dbReference type="RefSeq" id="WP_190127681.1">
    <property type="nucleotide sequence ID" value="NZ_BNBD01000001.1"/>
</dbReference>
<evidence type="ECO:0000256" key="2">
    <source>
        <dbReference type="PIRSR" id="PIRSR036551-1"/>
    </source>
</evidence>
<dbReference type="GO" id="GO:0005975">
    <property type="term" value="P:carbohydrate metabolic process"/>
    <property type="evidence" value="ECO:0007669"/>
    <property type="project" value="UniProtKB-UniRule"/>
</dbReference>
<evidence type="ECO:0000313" key="3">
    <source>
        <dbReference type="EMBL" id="GHF27163.1"/>
    </source>
</evidence>
<accession>A0A919AUR1</accession>